<reference evidence="2" key="1">
    <citation type="submission" date="2022-10" db="EMBL/GenBank/DDBJ databases">
        <title>Culturing micro-colonial fungi from biological soil crusts in the Mojave desert and describing Neophaeococcomyces mojavensis, and introducing the new genera and species Taxawa tesnikishii.</title>
        <authorList>
            <person name="Kurbessoian T."/>
            <person name="Stajich J.E."/>
        </authorList>
    </citation>
    <scope>NUCLEOTIDE SEQUENCE</scope>
    <source>
        <strain evidence="2">TK_41</strain>
    </source>
</reference>
<evidence type="ECO:0000256" key="1">
    <source>
        <dbReference type="ARBA" id="ARBA00023242"/>
    </source>
</evidence>
<dbReference type="PANTHER" id="PTHR31668">
    <property type="entry name" value="GLUCOSE TRANSPORT TRANSCRIPTION REGULATOR RGT1-RELATED-RELATED"/>
    <property type="match status" value="1"/>
</dbReference>
<sequence>MARRFRLYLLLSVTEREHALQWNHCIRFVGQNMDKTIEIYNQIETRSTAETASILVHDERDLCAMRSLLQLMKFFDSIDEEVIPCLNRSCCRPFRRCSTLTIDRIRKVYDAVTSALETAQSESMPSDKLRIRKSQLKELQWAYCFILQQWLLVRIWVACFTHELLDETSQFPLMRASFAIAIAENVLEESPQLGQAALEVHGVNMIERIYDIAMGVIMAAQYQARVSGCKPSTTRIDSILKRYFELLDRLRNGESKFMSALQKAYESVQ</sequence>
<comment type="caution">
    <text evidence="2">The sequence shown here is derived from an EMBL/GenBank/DDBJ whole genome shotgun (WGS) entry which is preliminary data.</text>
</comment>
<evidence type="ECO:0000313" key="2">
    <source>
        <dbReference type="EMBL" id="KAJ9603251.1"/>
    </source>
</evidence>
<gene>
    <name evidence="2" type="ORF">H2200_012029</name>
</gene>
<keyword evidence="3" id="KW-1185">Reference proteome</keyword>
<dbReference type="AlphaFoldDB" id="A0AA38WY13"/>
<protein>
    <submittedName>
        <fullName evidence="2">Uncharacterized protein</fullName>
    </submittedName>
</protein>
<accession>A0AA38WY13</accession>
<dbReference type="Proteomes" id="UP001172673">
    <property type="component" value="Unassembled WGS sequence"/>
</dbReference>
<evidence type="ECO:0000313" key="3">
    <source>
        <dbReference type="Proteomes" id="UP001172673"/>
    </source>
</evidence>
<organism evidence="2 3">
    <name type="scientific">Cladophialophora chaetospira</name>
    <dbReference type="NCBI Taxonomy" id="386627"/>
    <lineage>
        <taxon>Eukaryota</taxon>
        <taxon>Fungi</taxon>
        <taxon>Dikarya</taxon>
        <taxon>Ascomycota</taxon>
        <taxon>Pezizomycotina</taxon>
        <taxon>Eurotiomycetes</taxon>
        <taxon>Chaetothyriomycetidae</taxon>
        <taxon>Chaetothyriales</taxon>
        <taxon>Herpotrichiellaceae</taxon>
        <taxon>Cladophialophora</taxon>
    </lineage>
</organism>
<name>A0AA38WY13_9EURO</name>
<keyword evidence="1" id="KW-0539">Nucleus</keyword>
<dbReference type="EMBL" id="JAPDRK010000022">
    <property type="protein sequence ID" value="KAJ9603251.1"/>
    <property type="molecule type" value="Genomic_DNA"/>
</dbReference>
<proteinExistence type="predicted"/>
<dbReference type="PANTHER" id="PTHR31668:SF30">
    <property type="entry name" value="ZN(II)2CYS6 TRANSCRIPTION FACTOR (EUROFUNG)"/>
    <property type="match status" value="1"/>
</dbReference>
<dbReference type="InterPro" id="IPR050797">
    <property type="entry name" value="Carb_Metab_Trans_Reg"/>
</dbReference>